<dbReference type="Pfam" id="PF08659">
    <property type="entry name" value="KR"/>
    <property type="match status" value="1"/>
</dbReference>
<dbReference type="SUPFAM" id="SSF53901">
    <property type="entry name" value="Thiolase-like"/>
    <property type="match status" value="3"/>
</dbReference>
<keyword evidence="4" id="KW-0808">Transferase</keyword>
<evidence type="ECO:0000259" key="6">
    <source>
        <dbReference type="PROSITE" id="PS52004"/>
    </source>
</evidence>
<evidence type="ECO:0000313" key="9">
    <source>
        <dbReference type="Proteomes" id="UP001500711"/>
    </source>
</evidence>
<feature type="domain" description="Ketosynthase family 3 (KS3)" evidence="6">
    <location>
        <begin position="291"/>
        <end position="726"/>
    </location>
</feature>
<reference evidence="9" key="1">
    <citation type="journal article" date="2019" name="Int. J. Syst. Evol. Microbiol.">
        <title>The Global Catalogue of Microorganisms (GCM) 10K type strain sequencing project: providing services to taxonomists for standard genome sequencing and annotation.</title>
        <authorList>
            <consortium name="The Broad Institute Genomics Platform"/>
            <consortium name="The Broad Institute Genome Sequencing Center for Infectious Disease"/>
            <person name="Wu L."/>
            <person name="Ma J."/>
        </authorList>
    </citation>
    <scope>NUCLEOTIDE SEQUENCE [LARGE SCALE GENOMIC DNA]</scope>
    <source>
        <strain evidence="9">JCM 17494</strain>
    </source>
</reference>
<dbReference type="InterPro" id="IPR050091">
    <property type="entry name" value="PKS_NRPS_Biosynth_Enz"/>
</dbReference>
<dbReference type="InterPro" id="IPR014031">
    <property type="entry name" value="Ketoacyl_synth_C"/>
</dbReference>
<dbReference type="Pfam" id="PF02801">
    <property type="entry name" value="Ketoacyl-synt_C"/>
    <property type="match status" value="1"/>
</dbReference>
<dbReference type="Pfam" id="PF13561">
    <property type="entry name" value="adh_short_C2"/>
    <property type="match status" value="1"/>
</dbReference>
<evidence type="ECO:0000313" key="8">
    <source>
        <dbReference type="EMBL" id="GAA3683976.1"/>
    </source>
</evidence>
<dbReference type="PROSITE" id="PS52004">
    <property type="entry name" value="KS3_2"/>
    <property type="match status" value="1"/>
</dbReference>
<dbReference type="Gene3D" id="3.40.50.720">
    <property type="entry name" value="NAD(P)-binding Rossmann-like Domain"/>
    <property type="match status" value="2"/>
</dbReference>
<dbReference type="Gene3D" id="3.40.47.10">
    <property type="match status" value="2"/>
</dbReference>
<dbReference type="CDD" id="cd00833">
    <property type="entry name" value="PKS"/>
    <property type="match status" value="1"/>
</dbReference>
<gene>
    <name evidence="8" type="ORF">GCM10022267_83510</name>
</gene>
<protein>
    <submittedName>
        <fullName evidence="8">Uncharacterized protein</fullName>
    </submittedName>
</protein>
<feature type="region of interest" description="Disordered" evidence="5">
    <location>
        <begin position="1876"/>
        <end position="1906"/>
    </location>
</feature>
<dbReference type="Pfam" id="PF21089">
    <property type="entry name" value="PKS_DH_N"/>
    <property type="match status" value="1"/>
</dbReference>
<dbReference type="PANTHER" id="PTHR43775">
    <property type="entry name" value="FATTY ACID SYNTHASE"/>
    <property type="match status" value="1"/>
</dbReference>
<dbReference type="PRINTS" id="PR00081">
    <property type="entry name" value="GDHRDH"/>
</dbReference>
<keyword evidence="1" id="KW-0596">Phosphopantetheine</keyword>
<keyword evidence="2" id="KW-0597">Phosphoprotein</keyword>
<feature type="region of interest" description="C-terminal hotdog fold" evidence="3">
    <location>
        <begin position="1726"/>
        <end position="1873"/>
    </location>
</feature>
<evidence type="ECO:0000256" key="3">
    <source>
        <dbReference type="PROSITE-ProRule" id="PRU01363"/>
    </source>
</evidence>
<dbReference type="CDD" id="cd05359">
    <property type="entry name" value="ChcA_like_SDR_c"/>
    <property type="match status" value="1"/>
</dbReference>
<feature type="active site" description="Proton acceptor; for dehydratase activity" evidence="3">
    <location>
        <position position="1615"/>
    </location>
</feature>
<evidence type="ECO:0000256" key="2">
    <source>
        <dbReference type="ARBA" id="ARBA00022553"/>
    </source>
</evidence>
<evidence type="ECO:0000259" key="7">
    <source>
        <dbReference type="PROSITE" id="PS52019"/>
    </source>
</evidence>
<evidence type="ECO:0000256" key="4">
    <source>
        <dbReference type="RuleBase" id="RU003694"/>
    </source>
</evidence>
<evidence type="ECO:0000256" key="1">
    <source>
        <dbReference type="ARBA" id="ARBA00022450"/>
    </source>
</evidence>
<dbReference type="InterPro" id="IPR036291">
    <property type="entry name" value="NAD(P)-bd_dom_sf"/>
</dbReference>
<comment type="caution">
    <text evidence="8">The sequence shown here is derived from an EMBL/GenBank/DDBJ whole genome shotgun (WGS) entry which is preliminary data.</text>
</comment>
<dbReference type="InterPro" id="IPR002347">
    <property type="entry name" value="SDR_fam"/>
</dbReference>
<feature type="active site" description="Proton donor; for dehydratase activity" evidence="3">
    <location>
        <position position="1789"/>
    </location>
</feature>
<dbReference type="Proteomes" id="UP001500711">
    <property type="component" value="Unassembled WGS sequence"/>
</dbReference>
<dbReference type="InterPro" id="IPR013968">
    <property type="entry name" value="PKS_KR"/>
</dbReference>
<dbReference type="SUPFAM" id="SSF51735">
    <property type="entry name" value="NAD(P)-binding Rossmann-fold domains"/>
    <property type="match status" value="2"/>
</dbReference>
<evidence type="ECO:0000256" key="5">
    <source>
        <dbReference type="SAM" id="MobiDB-lite"/>
    </source>
</evidence>
<dbReference type="SMART" id="SM00825">
    <property type="entry name" value="PKS_KS"/>
    <property type="match status" value="1"/>
</dbReference>
<dbReference type="PANTHER" id="PTHR43775:SF37">
    <property type="entry name" value="SI:DKEY-61P9.11"/>
    <property type="match status" value="1"/>
</dbReference>
<dbReference type="RefSeq" id="WP_346136522.1">
    <property type="nucleotide sequence ID" value="NZ_BAABBE010000045.1"/>
</dbReference>
<dbReference type="InterPro" id="IPR016039">
    <property type="entry name" value="Thiolase-like"/>
</dbReference>
<dbReference type="Pfam" id="PF16197">
    <property type="entry name" value="KAsynt_C_assoc"/>
    <property type="match status" value="1"/>
</dbReference>
<sequence length="1906" mass="203413">MTDFTGKLVLVTGGARGIGRVVVRELARRGAHVLINYFHSREEAEQLAAELIGSGSRTSLLRASVAKRDQIAAMFERVRAEHGHLDVLINNAAAGGFHELDELTERDWARTINTNVLGTVWCSQHAVPLMRGRGGGVIVNFSSLGSTFVLDKYLMLGVSKAAVEALTRYLAVEYAPDNVRVNAASCSPVPGRATARFAEDGRIWQMLAAATPLGRLPSEEEYVKLVLFLASDDSSWITGQVLLADGGFSVGNHAVSSLEQVRPPSLTLVSGERRPAPAVTGVMPVAPAAADSAIAVVGVGIVVPGAADPRGFWDVLRAGKPMFSEPGDRFDVESIFATDPEAEDRSPIRLSGFIHQELDAEDLENGADHACAWLRRALRQSLTGVRRRTGDRHAVLVGYGSAGSQRMEESQIALGCAKRCAPRLSPEQAAVLDEVVRQHLRAAGTRPERYLPHVIVSEAMAGLVPADAELLTVDTACSSALYAVDLGMRALREDHCDVAVCGGLSVVTARDMVLFAKARTLSENGDVRAFDRRADGTLFSDAAGVVVLKTLDRARADGDRVLGILTGVGASSDGKGHAIYAPSKTGQHRALRRAFDTSGLQPDDIDLIIAHATGTRAGDATELAALRDVYGKNRDRLVVSNKSLVGHGAYAAGVISLIHALLALEHGTVPAQHRFDGPAPEYELESGSLRVPTADTPLPRRDDRPRNVAISAFGFGGTNMHVIVSGPEAADRHIPPAPTGVPDQHDPIVIVDWSVDLPGEWEREQVARWLTGGGENPARGFGDHPATPPVTRIRIPPPQLRAIDRSQIMALRCTLTLTERLGPAWERLRDKTGVFGANTGPTRMATLYGLRIRLADLENHVVSAAGKQYAENWRRAFAAFAQEVRDLIPPSSEDSEPGLLGNIISGRVANYFDLHGPNMLLDTGADSTFSALRAAASYLGSGDVDLALVLGCNGNSTPEMRSAAGDGIELAEGAVVLAVTRRSVAEREGFAVLATVDPRPDSTAAQNGTDLSALTVPGRSYLAADSALAILRTVLTGRSCTIRHTDPLTGRRSAVGVTSARTESPATDPDADTALAEYGVIWVPCPTDASSSASPLAFPEECLIVTDDPGAVHALSLPEKTLVTAAPDLETLHAHVTAAGWRPRHVRVIVSCGPDREPGANGFAELLALNDAAFVAAKLVGDGLAEGGSYLVLLLDAFDIGVPRAATGLFTGFVKALAREHPRATAYAVLSSERDLREGLDQLAAEAGNRRLLPVAGYHCGRRLVPRLVRRDGVADGPLPIDRTSVVLAAGGSRGITAELLTALADEVAPKIWILGSNPLDDYPSRVLEGSDEEFAKGRVDYLRRRCAEGVSLAEAGREHARLRDARDACAVLDRLRARCGADRVRYLTCDLTDADAVDSAVQKILAEDPELHLVIYAAGISRTAALTNKTQETFSRVRDVKARGYANLRRALGKRRPRWLNMGSVIGFTGQVGETDYSAGNDFLASCATHAALARGESECTIGWTLWDSAGFAAKPITRAFMAGQGLSQGMSTAEGVARFLASLRRLRPEPVALHLGGTELRTFESWYPGLRASIGTAGRGRPFHLDREARRSATELVWERDLDLLRDGYLADHIVGGRPTLPGVCLIEAAVEAAAALRPHRVPTAVESASFQRFLRPHPSRGVTPFRITARLEATGDVDRVLVTVNSEVRSRGKVVTGRVHAEMTVLLTARRPSAPTWTPPSTEGWTDVPVGYYLAPPDAEFRLRGPFQSITDARVSGDQAAAVLVRSVCDGQEPFTGFVVPAVLLDAMLQVSVVRVVADGLLPLAVVASIGRIDLFTDHNDVRLHREENSKITLWAWARGGDDARFDGGGCRAITEDGRVLVEMRETTGLVTGHVDRGTGGYVPRPAGQGDGTSAGGVANAQL</sequence>
<keyword evidence="9" id="KW-1185">Reference proteome</keyword>
<dbReference type="InterPro" id="IPR032821">
    <property type="entry name" value="PKS_assoc"/>
</dbReference>
<dbReference type="Gene3D" id="3.10.129.110">
    <property type="entry name" value="Polyketide synthase dehydratase"/>
    <property type="match status" value="1"/>
</dbReference>
<feature type="region of interest" description="N-terminal hotdog fold" evidence="3">
    <location>
        <begin position="1583"/>
        <end position="1709"/>
    </location>
</feature>
<accession>A0ABP7CCG2</accession>
<name>A0ABP7CCG2_9PSEU</name>
<dbReference type="InterPro" id="IPR014030">
    <property type="entry name" value="Ketoacyl_synth_N"/>
</dbReference>
<dbReference type="InterPro" id="IPR042104">
    <property type="entry name" value="PKS_dehydratase_sf"/>
</dbReference>
<organism evidence="8 9">
    <name type="scientific">Lentzea roselyniae</name>
    <dbReference type="NCBI Taxonomy" id="531940"/>
    <lineage>
        <taxon>Bacteria</taxon>
        <taxon>Bacillati</taxon>
        <taxon>Actinomycetota</taxon>
        <taxon>Actinomycetes</taxon>
        <taxon>Pseudonocardiales</taxon>
        <taxon>Pseudonocardiaceae</taxon>
        <taxon>Lentzea</taxon>
    </lineage>
</organism>
<dbReference type="PROSITE" id="PS52019">
    <property type="entry name" value="PKS_MFAS_DH"/>
    <property type="match status" value="1"/>
</dbReference>
<dbReference type="InterPro" id="IPR020841">
    <property type="entry name" value="PKS_Beta-ketoAc_synthase_dom"/>
</dbReference>
<proteinExistence type="inferred from homology"/>
<feature type="domain" description="PKS/mFAS DH" evidence="7">
    <location>
        <begin position="1583"/>
        <end position="1873"/>
    </location>
</feature>
<dbReference type="PRINTS" id="PR00080">
    <property type="entry name" value="SDRFAMILY"/>
</dbReference>
<dbReference type="SMART" id="SM00822">
    <property type="entry name" value="PKS_KR"/>
    <property type="match status" value="1"/>
</dbReference>
<dbReference type="InterPro" id="IPR049552">
    <property type="entry name" value="PKS_DH_N"/>
</dbReference>
<dbReference type="InterPro" id="IPR020807">
    <property type="entry name" value="PKS_DH"/>
</dbReference>
<comment type="similarity">
    <text evidence="4">Belongs to the thiolase-like superfamily. Beta-ketoacyl-ACP synthases family.</text>
</comment>
<dbReference type="SMART" id="SM00826">
    <property type="entry name" value="PKS_DH"/>
    <property type="match status" value="1"/>
</dbReference>
<dbReference type="InterPro" id="IPR049900">
    <property type="entry name" value="PKS_mFAS_DH"/>
</dbReference>
<dbReference type="EMBL" id="BAABBE010000045">
    <property type="protein sequence ID" value="GAA3683976.1"/>
    <property type="molecule type" value="Genomic_DNA"/>
</dbReference>
<dbReference type="Pfam" id="PF00109">
    <property type="entry name" value="ketoacyl-synt"/>
    <property type="match status" value="2"/>
</dbReference>
<dbReference type="InterPro" id="IPR057326">
    <property type="entry name" value="KR_dom"/>
</dbReference>